<accession>A0AAN8WV01</accession>
<evidence type="ECO:0000256" key="4">
    <source>
        <dbReference type="ARBA" id="ARBA00022884"/>
    </source>
</evidence>
<evidence type="ECO:0000256" key="2">
    <source>
        <dbReference type="ARBA" id="ARBA00020364"/>
    </source>
</evidence>
<dbReference type="GO" id="GO:0005689">
    <property type="term" value="C:U12-type spliceosomal complex"/>
    <property type="evidence" value="ECO:0007669"/>
    <property type="project" value="TreeGrafter"/>
</dbReference>
<keyword evidence="3" id="KW-0677">Repeat</keyword>
<dbReference type="GO" id="GO:0030626">
    <property type="term" value="F:U12 snRNA binding"/>
    <property type="evidence" value="ECO:0007669"/>
    <property type="project" value="TreeGrafter"/>
</dbReference>
<evidence type="ECO:0000259" key="7">
    <source>
        <dbReference type="PROSITE" id="PS50102"/>
    </source>
</evidence>
<feature type="domain" description="RRM" evidence="7">
    <location>
        <begin position="387"/>
        <end position="470"/>
    </location>
</feature>
<dbReference type="InterPro" id="IPR045164">
    <property type="entry name" value="RBM41/RNPC3"/>
</dbReference>
<evidence type="ECO:0000313" key="8">
    <source>
        <dbReference type="EMBL" id="KAK7072810.1"/>
    </source>
</evidence>
<comment type="caution">
    <text evidence="8">The sequence shown here is derived from an EMBL/GenBank/DDBJ whole genome shotgun (WGS) entry which is preliminary data.</text>
</comment>
<dbReference type="PANTHER" id="PTHR16105:SF0">
    <property type="entry name" value="RNA-BINDING REGION-CONTAINING PROTEIN 3"/>
    <property type="match status" value="1"/>
</dbReference>
<dbReference type="GO" id="GO:0097157">
    <property type="term" value="F:pre-mRNA intronic binding"/>
    <property type="evidence" value="ECO:0007669"/>
    <property type="project" value="TreeGrafter"/>
</dbReference>
<evidence type="ECO:0000256" key="6">
    <source>
        <dbReference type="PROSITE-ProRule" id="PRU00176"/>
    </source>
</evidence>
<sequence length="533" mass="61315">MPKYIKVWSFEERLTNTDKEDLLRHFGASTIQHIPRHGKDKAVIASFDREEDCEYAMKKLHQQEILGKRLMVVYKDSEVIPDLNQPYMKGKETKTETPHCEDIIKKLKEYEIHLSAIASSLDVRYPIPPYLKYLYPPPSANIIANIAQMLVTVPKFYTQVLHLMNKMNLPPPFTSHENMQSQYAEILRVLGVLPQKDQENIDTNDIQNIEQKEINDLSNEVDLERIECDVSETESELESDHDGLPEKLKPVLPAKRKLKPNRIHAKRPNLSLLKQTFIPCPRPSGSSVSEVFESSESIQSKKLELKLTGSLPTATEVESDIEHVHGGFGKIEVSIENKEKISDDPVEWKKDMIKYISKEELQSNKINKADWAILPVFKNYQQGEPSSKLYIKNLAKNTTEADLKHIYGRYIFWHNEEEVELFTIRLMKEGRMKGQAFVTFPSSESASEALKDTNGYILNDKPMVVAFGKTKPPFTASLVLPYPAKQRREISAFYYKCKRSHFSPSGSIKSMISFYMQEIELCYTHSTHAQFLV</sequence>
<organism evidence="8 9">
    <name type="scientific">Halocaridina rubra</name>
    <name type="common">Hawaiian red shrimp</name>
    <dbReference type="NCBI Taxonomy" id="373956"/>
    <lineage>
        <taxon>Eukaryota</taxon>
        <taxon>Metazoa</taxon>
        <taxon>Ecdysozoa</taxon>
        <taxon>Arthropoda</taxon>
        <taxon>Crustacea</taxon>
        <taxon>Multicrustacea</taxon>
        <taxon>Malacostraca</taxon>
        <taxon>Eumalacostraca</taxon>
        <taxon>Eucarida</taxon>
        <taxon>Decapoda</taxon>
        <taxon>Pleocyemata</taxon>
        <taxon>Caridea</taxon>
        <taxon>Atyoidea</taxon>
        <taxon>Atyidae</taxon>
        <taxon>Halocaridina</taxon>
    </lineage>
</organism>
<comment type="subcellular location">
    <subcellularLocation>
        <location evidence="1">Nucleus</location>
    </subcellularLocation>
</comment>
<evidence type="ECO:0000313" key="9">
    <source>
        <dbReference type="Proteomes" id="UP001381693"/>
    </source>
</evidence>
<dbReference type="EMBL" id="JAXCGZ010013334">
    <property type="protein sequence ID" value="KAK7072810.1"/>
    <property type="molecule type" value="Genomic_DNA"/>
</dbReference>
<dbReference type="Gene3D" id="3.30.70.330">
    <property type="match status" value="1"/>
</dbReference>
<dbReference type="Proteomes" id="UP001381693">
    <property type="component" value="Unassembled WGS sequence"/>
</dbReference>
<dbReference type="InterPro" id="IPR000504">
    <property type="entry name" value="RRM_dom"/>
</dbReference>
<dbReference type="Pfam" id="PF00076">
    <property type="entry name" value="RRM_1"/>
    <property type="match status" value="1"/>
</dbReference>
<keyword evidence="9" id="KW-1185">Reference proteome</keyword>
<dbReference type="GO" id="GO:0000398">
    <property type="term" value="P:mRNA splicing, via spliceosome"/>
    <property type="evidence" value="ECO:0007669"/>
    <property type="project" value="TreeGrafter"/>
</dbReference>
<dbReference type="AlphaFoldDB" id="A0AAN8WV01"/>
<dbReference type="FunFam" id="3.30.70.330:FF:000207">
    <property type="entry name" value="RNA-binding region (RNP1, RRM)-containing 3"/>
    <property type="match status" value="1"/>
</dbReference>
<gene>
    <name evidence="8" type="primary">RNPC3</name>
    <name evidence="8" type="ORF">SK128_028198</name>
</gene>
<dbReference type="PROSITE" id="PS50102">
    <property type="entry name" value="RRM"/>
    <property type="match status" value="1"/>
</dbReference>
<dbReference type="InterPro" id="IPR012677">
    <property type="entry name" value="Nucleotide-bd_a/b_plait_sf"/>
</dbReference>
<evidence type="ECO:0000256" key="3">
    <source>
        <dbReference type="ARBA" id="ARBA00022737"/>
    </source>
</evidence>
<dbReference type="SUPFAM" id="SSF54928">
    <property type="entry name" value="RNA-binding domain, RBD"/>
    <property type="match status" value="2"/>
</dbReference>
<proteinExistence type="predicted"/>
<dbReference type="PANTHER" id="PTHR16105">
    <property type="entry name" value="RNA-BINDING REGION-CONTAINING PROTEIN 3"/>
    <property type="match status" value="1"/>
</dbReference>
<keyword evidence="5" id="KW-0539">Nucleus</keyword>
<protein>
    <recommendedName>
        <fullName evidence="2">RNA-binding region-containing protein 3</fullName>
    </recommendedName>
</protein>
<dbReference type="SMART" id="SM00360">
    <property type="entry name" value="RRM"/>
    <property type="match status" value="2"/>
</dbReference>
<name>A0AAN8WV01_HALRR</name>
<keyword evidence="4 6" id="KW-0694">RNA-binding</keyword>
<reference evidence="8 9" key="1">
    <citation type="submission" date="2023-11" db="EMBL/GenBank/DDBJ databases">
        <title>Halocaridina rubra genome assembly.</title>
        <authorList>
            <person name="Smith C."/>
        </authorList>
    </citation>
    <scope>NUCLEOTIDE SEQUENCE [LARGE SCALE GENOMIC DNA]</scope>
    <source>
        <strain evidence="8">EP-1</strain>
        <tissue evidence="8">Whole</tissue>
    </source>
</reference>
<dbReference type="InterPro" id="IPR035979">
    <property type="entry name" value="RBD_domain_sf"/>
</dbReference>
<evidence type="ECO:0000256" key="5">
    <source>
        <dbReference type="ARBA" id="ARBA00023242"/>
    </source>
</evidence>
<evidence type="ECO:0000256" key="1">
    <source>
        <dbReference type="ARBA" id="ARBA00004123"/>
    </source>
</evidence>
<dbReference type="CDD" id="cd12239">
    <property type="entry name" value="RRM2_RBM40_like"/>
    <property type="match status" value="1"/>
</dbReference>